<evidence type="ECO:0000256" key="5">
    <source>
        <dbReference type="ARBA" id="ARBA00022692"/>
    </source>
</evidence>
<gene>
    <name evidence="9" type="ORF">ETD85_58505</name>
</gene>
<evidence type="ECO:0000256" key="1">
    <source>
        <dbReference type="ARBA" id="ARBA00004651"/>
    </source>
</evidence>
<feature type="transmembrane region" description="Helical" evidence="8">
    <location>
        <begin position="259"/>
        <end position="278"/>
    </location>
</feature>
<dbReference type="OrthoDB" id="3536910at2"/>
<feature type="transmembrane region" description="Helical" evidence="8">
    <location>
        <begin position="138"/>
        <end position="161"/>
    </location>
</feature>
<dbReference type="PANTHER" id="PTHR32196:SF21">
    <property type="entry name" value="ABC TRANSPORTER PERMEASE PROTEIN YPHD-RELATED"/>
    <property type="match status" value="1"/>
</dbReference>
<dbReference type="EMBL" id="VCKX01000451">
    <property type="protein sequence ID" value="TMR12270.1"/>
    <property type="molecule type" value="Genomic_DNA"/>
</dbReference>
<keyword evidence="4" id="KW-0997">Cell inner membrane</keyword>
<feature type="transmembrane region" description="Helical" evidence="8">
    <location>
        <begin position="106"/>
        <end position="131"/>
    </location>
</feature>
<evidence type="ECO:0000313" key="10">
    <source>
        <dbReference type="Proteomes" id="UP000306628"/>
    </source>
</evidence>
<dbReference type="GO" id="GO:0005886">
    <property type="term" value="C:plasma membrane"/>
    <property type="evidence" value="ECO:0007669"/>
    <property type="project" value="UniProtKB-SubCell"/>
</dbReference>
<evidence type="ECO:0008006" key="11">
    <source>
        <dbReference type="Google" id="ProtNLM"/>
    </source>
</evidence>
<dbReference type="PANTHER" id="PTHR32196">
    <property type="entry name" value="ABC TRANSPORTER PERMEASE PROTEIN YPHD-RELATED-RELATED"/>
    <property type="match status" value="1"/>
</dbReference>
<keyword evidence="3" id="KW-1003">Cell membrane</keyword>
<feature type="transmembrane region" description="Helical" evidence="8">
    <location>
        <begin position="284"/>
        <end position="304"/>
    </location>
</feature>
<comment type="caution">
    <text evidence="9">The sequence shown here is derived from an EMBL/GenBank/DDBJ whole genome shotgun (WGS) entry which is preliminary data.</text>
</comment>
<feature type="transmembrane region" description="Helical" evidence="8">
    <location>
        <begin position="54"/>
        <end position="75"/>
    </location>
</feature>
<keyword evidence="10" id="KW-1185">Reference proteome</keyword>
<keyword evidence="6 8" id="KW-1133">Transmembrane helix</keyword>
<keyword evidence="7 8" id="KW-0472">Membrane</keyword>
<sequence length="309" mass="31100">MPCLRAGKWVLWPWCWIGSIDDVTKWQWAWEGALGVIAVLAVGTVLVTAPVQHLVNILALAAPVGLAAVALSLSLRTGTPNLAVGAASALSGALMAWAAVELELPLATGVLLVLVLAAFAGLVLGAFTVLLGAPSWAVTLAAAVVFEALLVMLTGGSVIVLPSVPSYPPGAVFAVFAVLSVAGGALWLNRNVRERLSKGWAGGLVGLAGSSAVAALAGFALLVRLGAAQPGGQGLSTVVFALAAVVLGGTSLNGERGAVTGTLLSVLILAVVQGQLALMNFPSWVYTLVLGAVVALGLTVSRLLDALRA</sequence>
<accession>A0A5S4F7J2</accession>
<name>A0A5S4F7J2_9ACTN</name>
<keyword evidence="2" id="KW-0813">Transport</keyword>
<proteinExistence type="predicted"/>
<protein>
    <recommendedName>
        <fullName evidence="11">ABC transporter permease</fullName>
    </recommendedName>
</protein>
<feature type="transmembrane region" description="Helical" evidence="8">
    <location>
        <begin position="28"/>
        <end position="48"/>
    </location>
</feature>
<dbReference type="Proteomes" id="UP000306628">
    <property type="component" value="Unassembled WGS sequence"/>
</dbReference>
<evidence type="ECO:0000256" key="4">
    <source>
        <dbReference type="ARBA" id="ARBA00022519"/>
    </source>
</evidence>
<organism evidence="9 10">
    <name type="scientific">Nonomuraea zeae</name>
    <dbReference type="NCBI Taxonomy" id="1642303"/>
    <lineage>
        <taxon>Bacteria</taxon>
        <taxon>Bacillati</taxon>
        <taxon>Actinomycetota</taxon>
        <taxon>Actinomycetes</taxon>
        <taxon>Streptosporangiales</taxon>
        <taxon>Streptosporangiaceae</taxon>
        <taxon>Nonomuraea</taxon>
    </lineage>
</organism>
<evidence type="ECO:0000256" key="3">
    <source>
        <dbReference type="ARBA" id="ARBA00022475"/>
    </source>
</evidence>
<comment type="subcellular location">
    <subcellularLocation>
        <location evidence="1">Cell membrane</location>
        <topology evidence="1">Multi-pass membrane protein</topology>
    </subcellularLocation>
</comment>
<evidence type="ECO:0000256" key="6">
    <source>
        <dbReference type="ARBA" id="ARBA00022989"/>
    </source>
</evidence>
<feature type="transmembrane region" description="Helical" evidence="8">
    <location>
        <begin position="82"/>
        <end position="100"/>
    </location>
</feature>
<keyword evidence="5 8" id="KW-0812">Transmembrane</keyword>
<reference evidence="9 10" key="1">
    <citation type="submission" date="2019-05" db="EMBL/GenBank/DDBJ databases">
        <title>Draft genome sequence of Nonomuraea zeae DSM 100528.</title>
        <authorList>
            <person name="Saricaoglu S."/>
            <person name="Isik K."/>
        </authorList>
    </citation>
    <scope>NUCLEOTIDE SEQUENCE [LARGE SCALE GENOMIC DNA]</scope>
    <source>
        <strain evidence="9 10">DSM 100528</strain>
    </source>
</reference>
<dbReference type="InterPro" id="IPR001851">
    <property type="entry name" value="ABC_transp_permease"/>
</dbReference>
<feature type="transmembrane region" description="Helical" evidence="8">
    <location>
        <begin position="167"/>
        <end position="188"/>
    </location>
</feature>
<dbReference type="GO" id="GO:0022857">
    <property type="term" value="F:transmembrane transporter activity"/>
    <property type="evidence" value="ECO:0007669"/>
    <property type="project" value="InterPro"/>
</dbReference>
<dbReference type="AlphaFoldDB" id="A0A5S4F7J2"/>
<feature type="transmembrane region" description="Helical" evidence="8">
    <location>
        <begin position="200"/>
        <end position="222"/>
    </location>
</feature>
<evidence type="ECO:0000256" key="8">
    <source>
        <dbReference type="SAM" id="Phobius"/>
    </source>
</evidence>
<evidence type="ECO:0000313" key="9">
    <source>
        <dbReference type="EMBL" id="TMR12270.1"/>
    </source>
</evidence>
<evidence type="ECO:0000256" key="7">
    <source>
        <dbReference type="ARBA" id="ARBA00023136"/>
    </source>
</evidence>
<dbReference type="Pfam" id="PF02653">
    <property type="entry name" value="BPD_transp_2"/>
    <property type="match status" value="1"/>
</dbReference>
<evidence type="ECO:0000256" key="2">
    <source>
        <dbReference type="ARBA" id="ARBA00022448"/>
    </source>
</evidence>
<feature type="transmembrane region" description="Helical" evidence="8">
    <location>
        <begin position="234"/>
        <end position="252"/>
    </location>
</feature>